<dbReference type="PATRIC" id="fig|1212489.4.peg.213"/>
<protein>
    <submittedName>
        <fullName evidence="1">Uncharacterized protein</fullName>
    </submittedName>
</protein>
<comment type="caution">
    <text evidence="1">The sequence shown here is derived from an EMBL/GenBank/DDBJ whole genome shotgun (WGS) entry which is preliminary data.</text>
</comment>
<evidence type="ECO:0000313" key="2">
    <source>
        <dbReference type="Proteomes" id="UP000054736"/>
    </source>
</evidence>
<name>A0A0W0TE60_9GAMM</name>
<dbReference type="OrthoDB" id="9952554at2"/>
<dbReference type="STRING" id="1212489.Ldro_0208"/>
<gene>
    <name evidence="1" type="ORF">Ldro_0208</name>
</gene>
<dbReference type="AlphaFoldDB" id="A0A0W0TE60"/>
<proteinExistence type="predicted"/>
<accession>A0A0W0TE60</accession>
<dbReference type="RefSeq" id="WP_058494560.1">
    <property type="nucleotide sequence ID" value="NZ_CAAAIU010000006.1"/>
</dbReference>
<keyword evidence="2" id="KW-1185">Reference proteome</keyword>
<dbReference type="Proteomes" id="UP000054736">
    <property type="component" value="Unassembled WGS sequence"/>
</dbReference>
<reference evidence="1 2" key="1">
    <citation type="submission" date="2015-11" db="EMBL/GenBank/DDBJ databases">
        <title>Genomic analysis of 38 Legionella species identifies large and diverse effector repertoires.</title>
        <authorList>
            <person name="Burstein D."/>
            <person name="Amaro F."/>
            <person name="Zusman T."/>
            <person name="Lifshitz Z."/>
            <person name="Cohen O."/>
            <person name="Gilbert J.A."/>
            <person name="Pupko T."/>
            <person name="Shuman H.A."/>
            <person name="Segal G."/>
        </authorList>
    </citation>
    <scope>NUCLEOTIDE SEQUENCE [LARGE SCALE GENOMIC DNA]</scope>
    <source>
        <strain evidence="1 2">ATCC 700990</strain>
    </source>
</reference>
<organism evidence="1 2">
    <name type="scientific">Legionella drozanskii LLAP-1</name>
    <dbReference type="NCBI Taxonomy" id="1212489"/>
    <lineage>
        <taxon>Bacteria</taxon>
        <taxon>Pseudomonadati</taxon>
        <taxon>Pseudomonadota</taxon>
        <taxon>Gammaproteobacteria</taxon>
        <taxon>Legionellales</taxon>
        <taxon>Legionellaceae</taxon>
        <taxon>Legionella</taxon>
    </lineage>
</organism>
<evidence type="ECO:0000313" key="1">
    <source>
        <dbReference type="EMBL" id="KTC93858.1"/>
    </source>
</evidence>
<sequence length="156" mass="17761">MRSKFHIFQCPWLKNFISACNKIESDPNYQPYITDRELLLLVVDENGDARHTPRRSALAIQPMDSIPLAADKSSLGALYQIKIAKKDCIDDSDYPVWYIDNSAVILINKKGEISLHTSENAKSGNFTSPLSHLSIEKFLNSPCLHYPEEKNNVYNF</sequence>
<dbReference type="EMBL" id="LNXY01000001">
    <property type="protein sequence ID" value="KTC93858.1"/>
    <property type="molecule type" value="Genomic_DNA"/>
</dbReference>